<sequence length="153" mass="17117">MFMVSIGTFDWKSLRDLRKLPFADTFVMIVTVIIVVWTSDLSKGVLAGVVISALVYGWKSARIKAVSDVQNGVKTYRVTGPLFFATASYFYDLFEFQDDPEHVVIDFTHVHVWDHSAVVGISKVAARYESFGKHVKIAGLNLESETLVNRVGI</sequence>
<dbReference type="eggNOG" id="COG0659">
    <property type="taxonomic scope" value="Bacteria"/>
</dbReference>
<keyword evidence="1" id="KW-0472">Membrane</keyword>
<dbReference type="Pfam" id="PF01740">
    <property type="entry name" value="STAS"/>
    <property type="match status" value="1"/>
</dbReference>
<dbReference type="InterPro" id="IPR036513">
    <property type="entry name" value="STAS_dom_sf"/>
</dbReference>
<dbReference type="Gene3D" id="3.30.750.24">
    <property type="entry name" value="STAS domain"/>
    <property type="match status" value="1"/>
</dbReference>
<accession>A0A074LLF8</accession>
<organism evidence="3 4">
    <name type="scientific">Tumebacillus flagellatus</name>
    <dbReference type="NCBI Taxonomy" id="1157490"/>
    <lineage>
        <taxon>Bacteria</taxon>
        <taxon>Bacillati</taxon>
        <taxon>Bacillota</taxon>
        <taxon>Bacilli</taxon>
        <taxon>Bacillales</taxon>
        <taxon>Alicyclobacillaceae</taxon>
        <taxon>Tumebacillus</taxon>
    </lineage>
</organism>
<feature type="transmembrane region" description="Helical" evidence="1">
    <location>
        <begin position="20"/>
        <end position="38"/>
    </location>
</feature>
<evidence type="ECO:0000256" key="1">
    <source>
        <dbReference type="SAM" id="Phobius"/>
    </source>
</evidence>
<dbReference type="PROSITE" id="PS50801">
    <property type="entry name" value="STAS"/>
    <property type="match status" value="1"/>
</dbReference>
<dbReference type="PANTHER" id="PTHR43310">
    <property type="entry name" value="SULFATE TRANSPORTER YBAR-RELATED"/>
    <property type="match status" value="1"/>
</dbReference>
<dbReference type="STRING" id="1157490.EL26_20920"/>
<dbReference type="SUPFAM" id="SSF52091">
    <property type="entry name" value="SpoIIaa-like"/>
    <property type="match status" value="1"/>
</dbReference>
<reference evidence="3 4" key="1">
    <citation type="journal article" date="2013" name="Int. J. Syst. Evol. Microbiol.">
        <title>Tumebacillus flagellatus sp. nov., an alpha-amylase/pullulanase-producing bacterium isolated from cassava wastewater.</title>
        <authorList>
            <person name="Wang Q."/>
            <person name="Xie N."/>
            <person name="Qin Y."/>
            <person name="Shen N."/>
            <person name="Zhu J."/>
            <person name="Mi H."/>
            <person name="Huang R."/>
        </authorList>
    </citation>
    <scope>NUCLEOTIDE SEQUENCE [LARGE SCALE GENOMIC DNA]</scope>
    <source>
        <strain evidence="3 4">GST4</strain>
    </source>
</reference>
<proteinExistence type="predicted"/>
<keyword evidence="4" id="KW-1185">Reference proteome</keyword>
<evidence type="ECO:0000313" key="4">
    <source>
        <dbReference type="Proteomes" id="UP000027931"/>
    </source>
</evidence>
<dbReference type="Proteomes" id="UP000027931">
    <property type="component" value="Unassembled WGS sequence"/>
</dbReference>
<keyword evidence="1" id="KW-1133">Transmembrane helix</keyword>
<dbReference type="EMBL" id="JMIR01000038">
    <property type="protein sequence ID" value="KEO81400.1"/>
    <property type="molecule type" value="Genomic_DNA"/>
</dbReference>
<dbReference type="InterPro" id="IPR052706">
    <property type="entry name" value="Membrane-Transporter-like"/>
</dbReference>
<evidence type="ECO:0000313" key="3">
    <source>
        <dbReference type="EMBL" id="KEO81400.1"/>
    </source>
</evidence>
<feature type="transmembrane region" description="Helical" evidence="1">
    <location>
        <begin position="44"/>
        <end position="61"/>
    </location>
</feature>
<name>A0A074LLF8_9BACL</name>
<feature type="domain" description="STAS" evidence="2">
    <location>
        <begin position="63"/>
        <end position="153"/>
    </location>
</feature>
<protein>
    <recommendedName>
        <fullName evidence="2">STAS domain-containing protein</fullName>
    </recommendedName>
</protein>
<gene>
    <name evidence="3" type="ORF">EL26_20920</name>
</gene>
<keyword evidence="1" id="KW-0812">Transmembrane</keyword>
<dbReference type="PANTHER" id="PTHR43310:SF1">
    <property type="entry name" value="SULFATE TRANSPORTER YBAR-RELATED"/>
    <property type="match status" value="1"/>
</dbReference>
<dbReference type="InterPro" id="IPR002645">
    <property type="entry name" value="STAS_dom"/>
</dbReference>
<dbReference type="AlphaFoldDB" id="A0A074LLF8"/>
<dbReference type="CDD" id="cd07042">
    <property type="entry name" value="STAS_SulP_like_sulfate_transporter"/>
    <property type="match status" value="1"/>
</dbReference>
<comment type="caution">
    <text evidence="3">The sequence shown here is derived from an EMBL/GenBank/DDBJ whole genome shotgun (WGS) entry which is preliminary data.</text>
</comment>
<evidence type="ECO:0000259" key="2">
    <source>
        <dbReference type="PROSITE" id="PS50801"/>
    </source>
</evidence>